<protein>
    <recommendedName>
        <fullName evidence="1">Tc1-like transposase DDE domain-containing protein</fullName>
    </recommendedName>
</protein>
<dbReference type="OrthoDB" id="113192at2759"/>
<dbReference type="AlphaFoldDB" id="A0A7J6LV45"/>
<accession>A0A7J6LV45</accession>
<evidence type="ECO:0000259" key="1">
    <source>
        <dbReference type="Pfam" id="PF13358"/>
    </source>
</evidence>
<organism evidence="2 3">
    <name type="scientific">Perkinsus olseni</name>
    <name type="common">Perkinsus atlanticus</name>
    <dbReference type="NCBI Taxonomy" id="32597"/>
    <lineage>
        <taxon>Eukaryota</taxon>
        <taxon>Sar</taxon>
        <taxon>Alveolata</taxon>
        <taxon>Perkinsozoa</taxon>
        <taxon>Perkinsea</taxon>
        <taxon>Perkinsida</taxon>
        <taxon>Perkinsidae</taxon>
        <taxon>Perkinsus</taxon>
    </lineage>
</organism>
<dbReference type="GO" id="GO:0003676">
    <property type="term" value="F:nucleic acid binding"/>
    <property type="evidence" value="ECO:0007669"/>
    <property type="project" value="InterPro"/>
</dbReference>
<sequence length="222" mass="24832">MMADHLWREKRIDVCAQTVKNHLDSRAYTVKRPHIEGEAVNNLINRQKRREFVQAVSAIPCERLVYFDETNVNLFVKRGVARSIKGSRAVLKEGSSKGPNIHCFCCITQTGLGYHKIQRGSITKGVCAEIVGEMLDSMQEAGHDLTTLVFVGDNAPAHSGLEAVFNGRGTRLLRLSPYSFSINPIEDCFSAAKQAMKRENALTKQLLLREEWDNGRAGLEMV</sequence>
<reference evidence="2 3" key="1">
    <citation type="submission" date="2020-04" db="EMBL/GenBank/DDBJ databases">
        <title>Perkinsus olseni comparative genomics.</title>
        <authorList>
            <person name="Bogema D.R."/>
        </authorList>
    </citation>
    <scope>NUCLEOTIDE SEQUENCE [LARGE SCALE GENOMIC DNA]</scope>
    <source>
        <strain evidence="2">ATCC PRA-179</strain>
    </source>
</reference>
<gene>
    <name evidence="2" type="ORF">FOZ61_001920</name>
</gene>
<dbReference type="Gene3D" id="3.30.420.10">
    <property type="entry name" value="Ribonuclease H-like superfamily/Ribonuclease H"/>
    <property type="match status" value="1"/>
</dbReference>
<dbReference type="InterPro" id="IPR038717">
    <property type="entry name" value="Tc1-like_DDE_dom"/>
</dbReference>
<comment type="caution">
    <text evidence="2">The sequence shown here is derived from an EMBL/GenBank/DDBJ whole genome shotgun (WGS) entry which is preliminary data.</text>
</comment>
<dbReference type="InterPro" id="IPR036397">
    <property type="entry name" value="RNaseH_sf"/>
</dbReference>
<evidence type="ECO:0000313" key="3">
    <source>
        <dbReference type="Proteomes" id="UP000570595"/>
    </source>
</evidence>
<feature type="domain" description="Tc1-like transposase DDE" evidence="1">
    <location>
        <begin position="63"/>
        <end position="201"/>
    </location>
</feature>
<dbReference type="EMBL" id="JABAHT010000150">
    <property type="protein sequence ID" value="KAF4663117.1"/>
    <property type="molecule type" value="Genomic_DNA"/>
</dbReference>
<dbReference type="Proteomes" id="UP000570595">
    <property type="component" value="Unassembled WGS sequence"/>
</dbReference>
<proteinExistence type="predicted"/>
<dbReference type="Pfam" id="PF13358">
    <property type="entry name" value="DDE_3"/>
    <property type="match status" value="1"/>
</dbReference>
<name>A0A7J6LV45_PEROL</name>
<evidence type="ECO:0000313" key="2">
    <source>
        <dbReference type="EMBL" id="KAF4663117.1"/>
    </source>
</evidence>